<organism evidence="2 3">
    <name type="scientific">Staphylotrichum tortipilum</name>
    <dbReference type="NCBI Taxonomy" id="2831512"/>
    <lineage>
        <taxon>Eukaryota</taxon>
        <taxon>Fungi</taxon>
        <taxon>Dikarya</taxon>
        <taxon>Ascomycota</taxon>
        <taxon>Pezizomycotina</taxon>
        <taxon>Sordariomycetes</taxon>
        <taxon>Sordariomycetidae</taxon>
        <taxon>Sordariales</taxon>
        <taxon>Chaetomiaceae</taxon>
        <taxon>Staphylotrichum</taxon>
    </lineage>
</organism>
<dbReference type="Proteomes" id="UP001303889">
    <property type="component" value="Unassembled WGS sequence"/>
</dbReference>
<keyword evidence="3" id="KW-1185">Reference proteome</keyword>
<evidence type="ECO:0000313" key="2">
    <source>
        <dbReference type="EMBL" id="KAK3898293.1"/>
    </source>
</evidence>
<reference evidence="2" key="1">
    <citation type="journal article" date="2023" name="Mol. Phylogenet. Evol.">
        <title>Genome-scale phylogeny and comparative genomics of the fungal order Sordariales.</title>
        <authorList>
            <person name="Hensen N."/>
            <person name="Bonometti L."/>
            <person name="Westerberg I."/>
            <person name="Brannstrom I.O."/>
            <person name="Guillou S."/>
            <person name="Cros-Aarteil S."/>
            <person name="Calhoun S."/>
            <person name="Haridas S."/>
            <person name="Kuo A."/>
            <person name="Mondo S."/>
            <person name="Pangilinan J."/>
            <person name="Riley R."/>
            <person name="LaButti K."/>
            <person name="Andreopoulos B."/>
            <person name="Lipzen A."/>
            <person name="Chen C."/>
            <person name="Yan M."/>
            <person name="Daum C."/>
            <person name="Ng V."/>
            <person name="Clum A."/>
            <person name="Steindorff A."/>
            <person name="Ohm R.A."/>
            <person name="Martin F."/>
            <person name="Silar P."/>
            <person name="Natvig D.O."/>
            <person name="Lalanne C."/>
            <person name="Gautier V."/>
            <person name="Ament-Velasquez S.L."/>
            <person name="Kruys A."/>
            <person name="Hutchinson M.I."/>
            <person name="Powell A.J."/>
            <person name="Barry K."/>
            <person name="Miller A.N."/>
            <person name="Grigoriev I.V."/>
            <person name="Debuchy R."/>
            <person name="Gladieux P."/>
            <person name="Hiltunen Thoren M."/>
            <person name="Johannesson H."/>
        </authorList>
    </citation>
    <scope>NUCLEOTIDE SEQUENCE</scope>
    <source>
        <strain evidence="2">CBS 103.79</strain>
    </source>
</reference>
<sequence length="612" mass="68634">MVEFPFISTCQWRFQPSDLKSDYELDGDSTVTDPGRAPGDETDDPFRAEIDPDAAHALLLALTRAVRCMPALWRMTFALEPPISCGNHIELMYMVEGGILLGDDSGGGTAELSIECRSMFRPDDKVLQIWREAVQENTRAGLVVVLRDTEGEILANIISYFAAECNRHDGSDRFFHFNQDNDCFALAPYAAVSREWQQRIEAVTFVHIILTPARLALPLAAQALTPDRVRRFVRSIRVHVLLPPYDKQARARCEDEADRAANDSVFTNVVRRLFALLAGGQDGGQQQQRAGDDAGYRPKICLSITASCVSNAEDMEARRDQWDIYGRLDTDIYEARYESSYLDLRPAAGKSVQDEAEALPQLHCINQFRVFATASRAADVYTLPGDVLLHEPYFAYALQTLPSSLRHFNLDYHRVVPLDHSFQTPSILEETDRDDNDKLSLALQKLSQRLVSFTLMADVGPEAVWPGERAQDDDPLWPRMRNYFINPGAIAPSGQWRYLRSNSDDSDDDGQDMLSNYADPFAAPGDETEEHLRDNPDPDAVRALLLATARAVCRMPVLWDMCFVLGPIGEGQLEVEYAAKAGKAKLTVHSHPLFQPDEEIVRLCDLVIAHRS</sequence>
<dbReference type="AlphaFoldDB" id="A0AAN6RQ28"/>
<evidence type="ECO:0000313" key="3">
    <source>
        <dbReference type="Proteomes" id="UP001303889"/>
    </source>
</evidence>
<gene>
    <name evidence="2" type="ORF">C8A05DRAFT_38121</name>
</gene>
<dbReference type="EMBL" id="MU855963">
    <property type="protein sequence ID" value="KAK3898293.1"/>
    <property type="molecule type" value="Genomic_DNA"/>
</dbReference>
<reference evidence="2" key="2">
    <citation type="submission" date="2023-05" db="EMBL/GenBank/DDBJ databases">
        <authorList>
            <consortium name="Lawrence Berkeley National Laboratory"/>
            <person name="Steindorff A."/>
            <person name="Hensen N."/>
            <person name="Bonometti L."/>
            <person name="Westerberg I."/>
            <person name="Brannstrom I.O."/>
            <person name="Guillou S."/>
            <person name="Cros-Aarteil S."/>
            <person name="Calhoun S."/>
            <person name="Haridas S."/>
            <person name="Kuo A."/>
            <person name="Mondo S."/>
            <person name="Pangilinan J."/>
            <person name="Riley R."/>
            <person name="Labutti K."/>
            <person name="Andreopoulos B."/>
            <person name="Lipzen A."/>
            <person name="Chen C."/>
            <person name="Yanf M."/>
            <person name="Daum C."/>
            <person name="Ng V."/>
            <person name="Clum A."/>
            <person name="Ohm R."/>
            <person name="Martin F."/>
            <person name="Silar P."/>
            <person name="Natvig D."/>
            <person name="Lalanne C."/>
            <person name="Gautier V."/>
            <person name="Ament-Velasquez S.L."/>
            <person name="Kruys A."/>
            <person name="Hutchinson M.I."/>
            <person name="Powell A.J."/>
            <person name="Barry K."/>
            <person name="Miller A.N."/>
            <person name="Grigoriev I.V."/>
            <person name="Debuchy R."/>
            <person name="Gladieux P."/>
            <person name="Thoren M.H."/>
            <person name="Johannesson H."/>
        </authorList>
    </citation>
    <scope>NUCLEOTIDE SEQUENCE</scope>
    <source>
        <strain evidence="2">CBS 103.79</strain>
    </source>
</reference>
<feature type="region of interest" description="Disordered" evidence="1">
    <location>
        <begin position="499"/>
        <end position="536"/>
    </location>
</feature>
<accession>A0AAN6RQ28</accession>
<protein>
    <submittedName>
        <fullName evidence="2">Uncharacterized protein</fullName>
    </submittedName>
</protein>
<evidence type="ECO:0000256" key="1">
    <source>
        <dbReference type="SAM" id="MobiDB-lite"/>
    </source>
</evidence>
<name>A0AAN6RQ28_9PEZI</name>
<comment type="caution">
    <text evidence="2">The sequence shown here is derived from an EMBL/GenBank/DDBJ whole genome shotgun (WGS) entry which is preliminary data.</text>
</comment>
<proteinExistence type="predicted"/>
<feature type="region of interest" description="Disordered" evidence="1">
    <location>
        <begin position="21"/>
        <end position="45"/>
    </location>
</feature>